<dbReference type="RefSeq" id="WP_114075725.1">
    <property type="nucleotide sequence ID" value="NZ_CP030918.1"/>
</dbReference>
<accession>A0A344PJ54</accession>
<dbReference type="CDD" id="cd07067">
    <property type="entry name" value="HP_PGM_like"/>
    <property type="match status" value="1"/>
</dbReference>
<dbReference type="PANTHER" id="PTHR47623">
    <property type="entry name" value="OS09G0287300 PROTEIN"/>
    <property type="match status" value="1"/>
</dbReference>
<dbReference type="Pfam" id="PF00300">
    <property type="entry name" value="His_Phos_1"/>
    <property type="match status" value="1"/>
</dbReference>
<dbReference type="SMART" id="SM00855">
    <property type="entry name" value="PGAM"/>
    <property type="match status" value="1"/>
</dbReference>
<evidence type="ECO:0000313" key="2">
    <source>
        <dbReference type="Proteomes" id="UP000252023"/>
    </source>
</evidence>
<dbReference type="PANTHER" id="PTHR47623:SF1">
    <property type="entry name" value="OS09G0287300 PROTEIN"/>
    <property type="match status" value="1"/>
</dbReference>
<gene>
    <name evidence="1" type="ORF">DRW48_06630</name>
</gene>
<organism evidence="1 2">
    <name type="scientific">Paracoccus suum</name>
    <dbReference type="NCBI Taxonomy" id="2259340"/>
    <lineage>
        <taxon>Bacteria</taxon>
        <taxon>Pseudomonadati</taxon>
        <taxon>Pseudomonadota</taxon>
        <taxon>Alphaproteobacteria</taxon>
        <taxon>Rhodobacterales</taxon>
        <taxon>Paracoccaceae</taxon>
        <taxon>Paracoccus</taxon>
    </lineage>
</organism>
<dbReference type="Gene3D" id="3.40.50.1240">
    <property type="entry name" value="Phosphoglycerate mutase-like"/>
    <property type="match status" value="1"/>
</dbReference>
<dbReference type="InterPro" id="IPR013078">
    <property type="entry name" value="His_Pase_superF_clade-1"/>
</dbReference>
<dbReference type="InterPro" id="IPR029033">
    <property type="entry name" value="His_PPase_superfam"/>
</dbReference>
<protein>
    <submittedName>
        <fullName evidence="1">Histidine phosphatase family protein</fullName>
    </submittedName>
</protein>
<dbReference type="OrthoDB" id="9810154at2"/>
<sequence length="172" mass="18813">MTPAGHRRLILTRHAKSDWDDPALSDEDRPLNRRGARAARALGDWLASRGYEPEEVLCSPSARTRETWDGVAAAALGVLPQIRHEPALYLADPDTILNVLRTASAPTVMVIGHNPGIAAFAASLPARPPMDPDFRRYPTAATLVVDFEAEDWGQIQPGRGSVLDFVRLDERG</sequence>
<dbReference type="Proteomes" id="UP000252023">
    <property type="component" value="Chromosome"/>
</dbReference>
<dbReference type="SUPFAM" id="SSF53254">
    <property type="entry name" value="Phosphoglycerate mutase-like"/>
    <property type="match status" value="1"/>
</dbReference>
<reference evidence="2" key="1">
    <citation type="submission" date="2018-07" db="EMBL/GenBank/DDBJ databases">
        <title>Genome sequencing of Paracoccus sp. SC2-6.</title>
        <authorList>
            <person name="Heo J."/>
            <person name="Kim S.-J."/>
            <person name="Kwon S.-W."/>
        </authorList>
    </citation>
    <scope>NUCLEOTIDE SEQUENCE [LARGE SCALE GENOMIC DNA]</scope>
    <source>
        <strain evidence="2">SC2-6</strain>
    </source>
</reference>
<name>A0A344PJ54_9RHOB</name>
<proteinExistence type="predicted"/>
<dbReference type="EMBL" id="CP030918">
    <property type="protein sequence ID" value="AXC49409.1"/>
    <property type="molecule type" value="Genomic_DNA"/>
</dbReference>
<dbReference type="AlphaFoldDB" id="A0A344PJ54"/>
<dbReference type="KEGG" id="pars:DRW48_06630"/>
<keyword evidence="2" id="KW-1185">Reference proteome</keyword>
<evidence type="ECO:0000313" key="1">
    <source>
        <dbReference type="EMBL" id="AXC49409.1"/>
    </source>
</evidence>